<dbReference type="GO" id="GO:0004553">
    <property type="term" value="F:hydrolase activity, hydrolyzing O-glycosyl compounds"/>
    <property type="evidence" value="ECO:0007669"/>
    <property type="project" value="TreeGrafter"/>
</dbReference>
<dbReference type="InterPro" id="IPR024655">
    <property type="entry name" value="Asl1_glyco_hydro_catalytic"/>
</dbReference>
<dbReference type="Gene3D" id="3.20.20.80">
    <property type="entry name" value="Glycosidases"/>
    <property type="match status" value="1"/>
</dbReference>
<organism evidence="2 3">
    <name type="scientific">Ktedonosporobacter rubrisoli</name>
    <dbReference type="NCBI Taxonomy" id="2509675"/>
    <lineage>
        <taxon>Bacteria</taxon>
        <taxon>Bacillati</taxon>
        <taxon>Chloroflexota</taxon>
        <taxon>Ktedonobacteria</taxon>
        <taxon>Ktedonobacterales</taxon>
        <taxon>Ktedonosporobacteraceae</taxon>
        <taxon>Ktedonosporobacter</taxon>
    </lineage>
</organism>
<name>A0A4P6JWG7_KTERU</name>
<dbReference type="PANTHER" id="PTHR12631:SF10">
    <property type="entry name" value="BETA-XYLOSIDASE-LIKE PROTEIN-RELATED"/>
    <property type="match status" value="1"/>
</dbReference>
<protein>
    <recommendedName>
        <fullName evidence="1">Asl1-like glycosyl hydrolase catalytic domain-containing protein</fullName>
    </recommendedName>
</protein>
<dbReference type="EMBL" id="CP035758">
    <property type="protein sequence ID" value="QBD79720.1"/>
    <property type="molecule type" value="Genomic_DNA"/>
</dbReference>
<sequence length="321" mass="35570">MKRKVLYFLGRRVLPCLLLLASMLLSLGLSQQRNKALAFGGEETTFGVQIDTHAAAKIPSPLQLEILGPAWVRGDYSQVTFSSAWPADVKNLVLVNNETTRTPPPGRSMPFSAWRTYVNAVYVPKLNQILAANSFVPAIELWNEEDFCRSGYCPYIPPQEYAYLLERATRTIKTKSPATKVVMGGLVSGQIQYLKAVMQGSPGGFAQIDAVGLHPYGTSPDGWCAHGCSGGKLPFGDLATGVTKYQSVAHKPVWVTEIGYGSRDTFWQAEYLRRCFIVLRRLHVPVVIWYAWIDTMNPKFGLMDARGNLKLAGAVFRSFSQ</sequence>
<evidence type="ECO:0000313" key="3">
    <source>
        <dbReference type="Proteomes" id="UP000290365"/>
    </source>
</evidence>
<reference evidence="2 3" key="1">
    <citation type="submission" date="2019-01" db="EMBL/GenBank/DDBJ databases">
        <title>Ktedonosporobacter rubrisoli SCAWS-G2.</title>
        <authorList>
            <person name="Huang Y."/>
            <person name="Yan B."/>
        </authorList>
    </citation>
    <scope>NUCLEOTIDE SEQUENCE [LARGE SCALE GENOMIC DNA]</scope>
    <source>
        <strain evidence="2 3">SCAWS-G2</strain>
    </source>
</reference>
<dbReference type="InterPro" id="IPR051923">
    <property type="entry name" value="Glycosyl_Hydrolase_39"/>
</dbReference>
<proteinExistence type="predicted"/>
<evidence type="ECO:0000259" key="1">
    <source>
        <dbReference type="Pfam" id="PF11790"/>
    </source>
</evidence>
<dbReference type="SUPFAM" id="SSF51445">
    <property type="entry name" value="(Trans)glycosidases"/>
    <property type="match status" value="1"/>
</dbReference>
<feature type="domain" description="Asl1-like glycosyl hydrolase catalytic" evidence="1">
    <location>
        <begin position="161"/>
        <end position="316"/>
    </location>
</feature>
<dbReference type="Proteomes" id="UP000290365">
    <property type="component" value="Chromosome"/>
</dbReference>
<dbReference type="InterPro" id="IPR017853">
    <property type="entry name" value="GH"/>
</dbReference>
<evidence type="ECO:0000313" key="2">
    <source>
        <dbReference type="EMBL" id="QBD79720.1"/>
    </source>
</evidence>
<dbReference type="AlphaFoldDB" id="A0A4P6JWG7"/>
<dbReference type="OrthoDB" id="9776971at2"/>
<dbReference type="PANTHER" id="PTHR12631">
    <property type="entry name" value="ALPHA-L-IDURONIDASE"/>
    <property type="match status" value="1"/>
</dbReference>
<keyword evidence="3" id="KW-1185">Reference proteome</keyword>
<dbReference type="Pfam" id="PF11790">
    <property type="entry name" value="Glyco_hydro_cc"/>
    <property type="match status" value="1"/>
</dbReference>
<gene>
    <name evidence="2" type="ORF">EPA93_28580</name>
</gene>
<dbReference type="KEGG" id="kbs:EPA93_28580"/>
<accession>A0A4P6JWG7</accession>